<proteinExistence type="predicted"/>
<protein>
    <submittedName>
        <fullName evidence="1">Uncharacterized protein</fullName>
    </submittedName>
</protein>
<evidence type="ECO:0000313" key="2">
    <source>
        <dbReference type="Proteomes" id="UP000319732"/>
    </source>
</evidence>
<comment type="caution">
    <text evidence="1">The sequence shown here is derived from an EMBL/GenBank/DDBJ whole genome shotgun (WGS) entry which is preliminary data.</text>
</comment>
<dbReference type="OrthoDB" id="9031108at2"/>
<name>A0A545U3J7_9GAMM</name>
<evidence type="ECO:0000313" key="1">
    <source>
        <dbReference type="EMBL" id="TQV84057.1"/>
    </source>
</evidence>
<dbReference type="EMBL" id="VHSG01000006">
    <property type="protein sequence ID" value="TQV84057.1"/>
    <property type="molecule type" value="Genomic_DNA"/>
</dbReference>
<dbReference type="RefSeq" id="WP_142903137.1">
    <property type="nucleotide sequence ID" value="NZ_ML660089.1"/>
</dbReference>
<organism evidence="1 2">
    <name type="scientific">Exilibacterium tricleocarpae</name>
    <dbReference type="NCBI Taxonomy" id="2591008"/>
    <lineage>
        <taxon>Bacteria</taxon>
        <taxon>Pseudomonadati</taxon>
        <taxon>Pseudomonadota</taxon>
        <taxon>Gammaproteobacteria</taxon>
        <taxon>Cellvibrionales</taxon>
        <taxon>Cellvibrionaceae</taxon>
        <taxon>Exilibacterium</taxon>
    </lineage>
</organism>
<dbReference type="AlphaFoldDB" id="A0A545U3J7"/>
<reference evidence="1 2" key="1">
    <citation type="submission" date="2019-06" db="EMBL/GenBank/DDBJ databases">
        <title>Whole genome sequence for Cellvibrionaceae sp. R142.</title>
        <authorList>
            <person name="Wang G."/>
        </authorList>
    </citation>
    <scope>NUCLEOTIDE SEQUENCE [LARGE SCALE GENOMIC DNA]</scope>
    <source>
        <strain evidence="1 2">R142</strain>
    </source>
</reference>
<accession>A0A545U3J7</accession>
<dbReference type="Proteomes" id="UP000319732">
    <property type="component" value="Unassembled WGS sequence"/>
</dbReference>
<keyword evidence="2" id="KW-1185">Reference proteome</keyword>
<sequence length="311" mass="33138">MKIPGLGFMTKAGGSVDKNLPSIPKPVPQANGQANSQQAREAMQTYIQIAKAGKLSTMAISIGLRYLEQGQGEANFMERPTCPTGRPKGDNRTAEQIIEDNPVLKNLGDQKDIKREELKKQCGDWTEANPDKEDRANAAYNMAKVLNYIDTCQNREGGDRKNSGDANIEGITSCGDARRGTEAGMLKDFAEQGYGSLPENHQLDQTKDSHVRLDGSNKDNFQWVMGEIGKVLSKIPILRSATAPFFEALGEGRGLGDTIAKGFMGLAQNAFGAVTTVAGGPASIAATAATDAVSIGVEEGIAATEDKDKSS</sequence>
<gene>
    <name evidence="1" type="ORF">FKG94_05165</name>
</gene>